<evidence type="ECO:0000313" key="7">
    <source>
        <dbReference type="EMBL" id="KAJ3045604.1"/>
    </source>
</evidence>
<feature type="signal peptide" evidence="5">
    <location>
        <begin position="1"/>
        <end position="20"/>
    </location>
</feature>
<feature type="chain" id="PRO_5042267346" description="GH16 domain-containing protein" evidence="5">
    <location>
        <begin position="21"/>
        <end position="357"/>
    </location>
</feature>
<keyword evidence="1 5" id="KW-0732">Signal</keyword>
<dbReference type="PROSITE" id="PS51762">
    <property type="entry name" value="GH16_2"/>
    <property type="match status" value="1"/>
</dbReference>
<keyword evidence="2" id="KW-0378">Hydrolase</keyword>
<accession>A0AAD5S6X7</accession>
<evidence type="ECO:0000259" key="6">
    <source>
        <dbReference type="PROSITE" id="PS51762"/>
    </source>
</evidence>
<feature type="region of interest" description="Disordered" evidence="4">
    <location>
        <begin position="299"/>
        <end position="326"/>
    </location>
</feature>
<keyword evidence="3" id="KW-0326">Glycosidase</keyword>
<dbReference type="GO" id="GO:0005975">
    <property type="term" value="P:carbohydrate metabolic process"/>
    <property type="evidence" value="ECO:0007669"/>
    <property type="project" value="InterPro"/>
</dbReference>
<reference evidence="7" key="1">
    <citation type="submission" date="2020-05" db="EMBL/GenBank/DDBJ databases">
        <title>Phylogenomic resolution of chytrid fungi.</title>
        <authorList>
            <person name="Stajich J.E."/>
            <person name="Amses K."/>
            <person name="Simmons R."/>
            <person name="Seto K."/>
            <person name="Myers J."/>
            <person name="Bonds A."/>
            <person name="Quandt C.A."/>
            <person name="Barry K."/>
            <person name="Liu P."/>
            <person name="Grigoriev I."/>
            <person name="Longcore J.E."/>
            <person name="James T.Y."/>
        </authorList>
    </citation>
    <scope>NUCLEOTIDE SEQUENCE</scope>
    <source>
        <strain evidence="7">JEL0318</strain>
    </source>
</reference>
<evidence type="ECO:0000256" key="1">
    <source>
        <dbReference type="ARBA" id="ARBA00022729"/>
    </source>
</evidence>
<keyword evidence="8" id="KW-1185">Reference proteome</keyword>
<comment type="caution">
    <text evidence="7">The sequence shown here is derived from an EMBL/GenBank/DDBJ whole genome shotgun (WGS) entry which is preliminary data.</text>
</comment>
<dbReference type="Proteomes" id="UP001212841">
    <property type="component" value="Unassembled WGS sequence"/>
</dbReference>
<dbReference type="InterPro" id="IPR050546">
    <property type="entry name" value="Glycosyl_Hydrlase_16"/>
</dbReference>
<dbReference type="AlphaFoldDB" id="A0AAD5S6X7"/>
<gene>
    <name evidence="7" type="ORF">HK097_001182</name>
</gene>
<evidence type="ECO:0000256" key="4">
    <source>
        <dbReference type="SAM" id="MobiDB-lite"/>
    </source>
</evidence>
<dbReference type="PANTHER" id="PTHR10963:SF22">
    <property type="entry name" value="GLYCOSIDASE CRH2-RELATED"/>
    <property type="match status" value="1"/>
</dbReference>
<organism evidence="7 8">
    <name type="scientific">Rhizophlyctis rosea</name>
    <dbReference type="NCBI Taxonomy" id="64517"/>
    <lineage>
        <taxon>Eukaryota</taxon>
        <taxon>Fungi</taxon>
        <taxon>Fungi incertae sedis</taxon>
        <taxon>Chytridiomycota</taxon>
        <taxon>Chytridiomycota incertae sedis</taxon>
        <taxon>Chytridiomycetes</taxon>
        <taxon>Rhizophlyctidales</taxon>
        <taxon>Rhizophlyctidaceae</taxon>
        <taxon>Rhizophlyctis</taxon>
    </lineage>
</organism>
<dbReference type="SUPFAM" id="SSF49899">
    <property type="entry name" value="Concanavalin A-like lectins/glucanases"/>
    <property type="match status" value="1"/>
</dbReference>
<evidence type="ECO:0000256" key="2">
    <source>
        <dbReference type="ARBA" id="ARBA00022801"/>
    </source>
</evidence>
<evidence type="ECO:0000256" key="5">
    <source>
        <dbReference type="SAM" id="SignalP"/>
    </source>
</evidence>
<evidence type="ECO:0000256" key="3">
    <source>
        <dbReference type="ARBA" id="ARBA00023295"/>
    </source>
</evidence>
<feature type="domain" description="GH16" evidence="6">
    <location>
        <begin position="48"/>
        <end position="259"/>
    </location>
</feature>
<sequence>MRTIAYTLLALAAPILPALGQANVTGNCVTGRLNFDALRIFRSDPSVAVPPAAPIPSGGTVANYDFSLNLGTIEFESNNTGRIFVKREATGPAIGTKVSSSRYVLYGSITARLRAVPQAGVVTTFITMSDRHDEIDWEITGGDTRTAQSNVFYKGIQEFGVHGAVHNIPNGGSVADFHDYTIEWRSDRIRWLIDGVEQRSLARESSTSPMTPPGERWFPSTPSLFQISVWDGGSSDSEGTRSWAGGPIQWGAAQNLSALYQYVDVQCYDDQNRPVPAWPATTPARGATLNNTTPLTAPNATSGGHTVLAQPTALPPPPPGNKNAASTSGAVEVVSTVMSGSKAALAALFVAVLAVGL</sequence>
<proteinExistence type="predicted"/>
<name>A0AAD5S6X7_9FUNG</name>
<dbReference type="InterPro" id="IPR013320">
    <property type="entry name" value="ConA-like_dom_sf"/>
</dbReference>
<dbReference type="GO" id="GO:0004553">
    <property type="term" value="F:hydrolase activity, hydrolyzing O-glycosyl compounds"/>
    <property type="evidence" value="ECO:0007669"/>
    <property type="project" value="InterPro"/>
</dbReference>
<dbReference type="EMBL" id="JADGJD010001225">
    <property type="protein sequence ID" value="KAJ3045604.1"/>
    <property type="molecule type" value="Genomic_DNA"/>
</dbReference>
<dbReference type="PANTHER" id="PTHR10963">
    <property type="entry name" value="GLYCOSYL HYDROLASE-RELATED"/>
    <property type="match status" value="1"/>
</dbReference>
<protein>
    <recommendedName>
        <fullName evidence="6">GH16 domain-containing protein</fullName>
    </recommendedName>
</protein>
<dbReference type="Gene3D" id="2.60.120.200">
    <property type="match status" value="1"/>
</dbReference>
<evidence type="ECO:0000313" key="8">
    <source>
        <dbReference type="Proteomes" id="UP001212841"/>
    </source>
</evidence>
<dbReference type="InterPro" id="IPR000757">
    <property type="entry name" value="Beta-glucanase-like"/>
</dbReference>
<dbReference type="Pfam" id="PF00722">
    <property type="entry name" value="Glyco_hydro_16"/>
    <property type="match status" value="1"/>
</dbReference>